<feature type="non-terminal residue" evidence="7">
    <location>
        <position position="504"/>
    </location>
</feature>
<dbReference type="PANTHER" id="PTHR11070">
    <property type="entry name" value="UVRD / RECB / PCRA DNA HELICASE FAMILY MEMBER"/>
    <property type="match status" value="1"/>
</dbReference>
<evidence type="ECO:0000256" key="4">
    <source>
        <dbReference type="ARBA" id="ARBA00022840"/>
    </source>
</evidence>
<dbReference type="GO" id="GO:0016787">
    <property type="term" value="F:hydrolase activity"/>
    <property type="evidence" value="ECO:0007669"/>
    <property type="project" value="UniProtKB-UniRule"/>
</dbReference>
<keyword evidence="3 5" id="KW-0347">Helicase</keyword>
<proteinExistence type="predicted"/>
<dbReference type="Proteomes" id="UP000249645">
    <property type="component" value="Unassembled WGS sequence"/>
</dbReference>
<feature type="binding site" evidence="5">
    <location>
        <begin position="24"/>
        <end position="31"/>
    </location>
    <ligand>
        <name>ATP</name>
        <dbReference type="ChEBI" id="CHEBI:30616"/>
    </ligand>
</feature>
<dbReference type="GO" id="GO:0003677">
    <property type="term" value="F:DNA binding"/>
    <property type="evidence" value="ECO:0007669"/>
    <property type="project" value="InterPro"/>
</dbReference>
<dbReference type="PROSITE" id="PS51198">
    <property type="entry name" value="UVRD_HELICASE_ATP_BIND"/>
    <property type="match status" value="1"/>
</dbReference>
<dbReference type="GO" id="GO:0005829">
    <property type="term" value="C:cytosol"/>
    <property type="evidence" value="ECO:0007669"/>
    <property type="project" value="TreeGrafter"/>
</dbReference>
<keyword evidence="2 5" id="KW-0378">Hydrolase</keyword>
<dbReference type="Gene3D" id="1.10.3170.10">
    <property type="entry name" value="Recbcd, chain B, domain 2"/>
    <property type="match status" value="1"/>
</dbReference>
<dbReference type="Pfam" id="PF00580">
    <property type="entry name" value="UvrD-helicase"/>
    <property type="match status" value="1"/>
</dbReference>
<keyword evidence="4 5" id="KW-0067">ATP-binding</keyword>
<dbReference type="InterPro" id="IPR027417">
    <property type="entry name" value="P-loop_NTPase"/>
</dbReference>
<accession>A0A2W5EEW3</accession>
<reference evidence="7 8" key="1">
    <citation type="submission" date="2017-11" db="EMBL/GenBank/DDBJ databases">
        <title>Infants hospitalized years apart are colonized by the same room-sourced microbial strains.</title>
        <authorList>
            <person name="Brooks B."/>
            <person name="Olm M.R."/>
            <person name="Firek B.A."/>
            <person name="Baker R."/>
            <person name="Thomas B.C."/>
            <person name="Morowitz M.J."/>
            <person name="Banfield J.F."/>
        </authorList>
    </citation>
    <scope>NUCLEOTIDE SEQUENCE [LARGE SCALE GENOMIC DNA]</scope>
    <source>
        <strain evidence="7">S2_009_000_R2_76</strain>
    </source>
</reference>
<dbReference type="SUPFAM" id="SSF52540">
    <property type="entry name" value="P-loop containing nucleoside triphosphate hydrolases"/>
    <property type="match status" value="1"/>
</dbReference>
<evidence type="ECO:0000256" key="1">
    <source>
        <dbReference type="ARBA" id="ARBA00022741"/>
    </source>
</evidence>
<protein>
    <recommendedName>
        <fullName evidence="6">UvrD-like helicase ATP-binding domain-containing protein</fullName>
    </recommendedName>
</protein>
<organism evidence="7 8">
    <name type="scientific">Pseudopedobacter saltans</name>
    <dbReference type="NCBI Taxonomy" id="151895"/>
    <lineage>
        <taxon>Bacteria</taxon>
        <taxon>Pseudomonadati</taxon>
        <taxon>Bacteroidota</taxon>
        <taxon>Sphingobacteriia</taxon>
        <taxon>Sphingobacteriales</taxon>
        <taxon>Sphingobacteriaceae</taxon>
        <taxon>Pseudopedobacter</taxon>
    </lineage>
</organism>
<evidence type="ECO:0000256" key="3">
    <source>
        <dbReference type="ARBA" id="ARBA00022806"/>
    </source>
</evidence>
<dbReference type="InterPro" id="IPR014016">
    <property type="entry name" value="UvrD-like_ATP-bd"/>
</dbReference>
<dbReference type="EMBL" id="QFOI01000422">
    <property type="protein sequence ID" value="PZP42621.1"/>
    <property type="molecule type" value="Genomic_DNA"/>
</dbReference>
<dbReference type="InterPro" id="IPR000212">
    <property type="entry name" value="DNA_helicase_UvrD/REP"/>
</dbReference>
<comment type="caution">
    <text evidence="7">The sequence shown here is derived from an EMBL/GenBank/DDBJ whole genome shotgun (WGS) entry which is preliminary data.</text>
</comment>
<dbReference type="GO" id="GO:0000725">
    <property type="term" value="P:recombinational repair"/>
    <property type="evidence" value="ECO:0007669"/>
    <property type="project" value="TreeGrafter"/>
</dbReference>
<evidence type="ECO:0000256" key="5">
    <source>
        <dbReference type="PROSITE-ProRule" id="PRU00560"/>
    </source>
</evidence>
<dbReference type="PANTHER" id="PTHR11070:SF23">
    <property type="entry name" value="RECBCD ENZYME SUBUNIT RECB"/>
    <property type="match status" value="1"/>
</dbReference>
<name>A0A2W5EEW3_9SPHI</name>
<sequence>MGNIETASFDVMTVPLKGSNLIEASAGTGKTFSIAVMILRLILRQYSTATTLVKEDTTPLYINQLLVVTFTTSAVAELEDRVRKYIYIAEKYISSKAETKMQTASEFPFIVSIVELALLNGDKVQIERTLKDNLLLLDEVNIMTIHSFCQSTLNEFAIETRQLFGISLFTDTDNLLETEINKFWRKYITTLDTFILRGLDLEKTKKNLKEVVKYHLDGKYYAYYEPSKNYSEIDSSEMWSNISDRVYEEKESGLLTIETMLTDVTVKKAIENSSATKRTKDKYISVLSDTKAFIDVYAEDGGKYSSTKAKTSLPESLKLLLDAYITKYYNVEDYIQRLFFIDINNLAIQEITKGYFHFLSANNFMTYDDLIDKLHTAIKSSSSERLKEKLNDKYKAVFVDEFQDTDKKQYEIFYETFASNSILFLIGDPKQSIYGWRKADLLTYFKARSQVDKVYHMNVNYRSSESAVSAMNRFFKPVQDFDTFLYNDQVDGINYMPVETPTNS</sequence>
<dbReference type="GO" id="GO:0005524">
    <property type="term" value="F:ATP binding"/>
    <property type="evidence" value="ECO:0007669"/>
    <property type="project" value="UniProtKB-UniRule"/>
</dbReference>
<evidence type="ECO:0000256" key="2">
    <source>
        <dbReference type="ARBA" id="ARBA00022801"/>
    </source>
</evidence>
<keyword evidence="1 5" id="KW-0547">Nucleotide-binding</keyword>
<evidence type="ECO:0000313" key="8">
    <source>
        <dbReference type="Proteomes" id="UP000249645"/>
    </source>
</evidence>
<dbReference type="AlphaFoldDB" id="A0A2W5EEW3"/>
<dbReference type="GO" id="GO:0009338">
    <property type="term" value="C:exodeoxyribonuclease V complex"/>
    <property type="evidence" value="ECO:0007669"/>
    <property type="project" value="TreeGrafter"/>
</dbReference>
<evidence type="ECO:0000313" key="7">
    <source>
        <dbReference type="EMBL" id="PZP42621.1"/>
    </source>
</evidence>
<dbReference type="GO" id="GO:0043138">
    <property type="term" value="F:3'-5' DNA helicase activity"/>
    <property type="evidence" value="ECO:0007669"/>
    <property type="project" value="TreeGrafter"/>
</dbReference>
<evidence type="ECO:0000259" key="6">
    <source>
        <dbReference type="PROSITE" id="PS51198"/>
    </source>
</evidence>
<feature type="domain" description="UvrD-like helicase ATP-binding" evidence="6">
    <location>
        <begin position="3"/>
        <end position="464"/>
    </location>
</feature>
<gene>
    <name evidence="7" type="ORF">DI598_16740</name>
</gene>
<dbReference type="Gene3D" id="3.40.50.300">
    <property type="entry name" value="P-loop containing nucleotide triphosphate hydrolases"/>
    <property type="match status" value="1"/>
</dbReference>